<evidence type="ECO:0000313" key="1">
    <source>
        <dbReference type="EMBL" id="MBD2778151.1"/>
    </source>
</evidence>
<sequence>MSQTLTDNYTVNPELNSAIAITVPPIVTPAVIQQDLYFGRNIPVGGEVSEEQFQAFIDNVVTPRFRGSFTFNTIGRFQDETNNIIGEQSNVVTLVLEDTVQNEIAVNEVLASYQEQFQQSGSLRVVNKDNFKATSPNTVTDLIDNDPIPQLIQADLYFGRNIPGGGEVSEVQFQAFLDGVVTPQFSGLTAFNATGQGRDEFNNINREQINVVTLILEDTQINENAINNVLRTYQGLFGGAFAAQTINEGVQVSFGPAIDLIDNDLIPEFIQADLYFGRNIIGGEVSDEKFLGFIDDVIAPRFIGLTAFDTIGQTRDAINNITRERSNVVTLILEDTQANEDAINDVLTTYQQQFLGAGVLQVIDENVGVFFDVLPVNTISGIGGTNTLSDIHII</sequence>
<evidence type="ECO:0000313" key="2">
    <source>
        <dbReference type="Proteomes" id="UP000629098"/>
    </source>
</evidence>
<dbReference type="EMBL" id="JACXAE010000121">
    <property type="protein sequence ID" value="MBD2778151.1"/>
    <property type="molecule type" value="Genomic_DNA"/>
</dbReference>
<dbReference type="Pfam" id="PF12098">
    <property type="entry name" value="DUF3574"/>
    <property type="match status" value="3"/>
</dbReference>
<keyword evidence="2" id="KW-1185">Reference proteome</keyword>
<proteinExistence type="predicted"/>
<comment type="caution">
    <text evidence="1">The sequence shown here is derived from an EMBL/GenBank/DDBJ whole genome shotgun (WGS) entry which is preliminary data.</text>
</comment>
<protein>
    <submittedName>
        <fullName evidence="1">DUF3574 domain-containing protein</fullName>
    </submittedName>
</protein>
<dbReference type="RefSeq" id="WP_190837498.1">
    <property type="nucleotide sequence ID" value="NZ_CAWPPI010000121.1"/>
</dbReference>
<organism evidence="1 2">
    <name type="scientific">Iningainema tapete BLCC-T55</name>
    <dbReference type="NCBI Taxonomy" id="2748662"/>
    <lineage>
        <taxon>Bacteria</taxon>
        <taxon>Bacillati</taxon>
        <taxon>Cyanobacteriota</taxon>
        <taxon>Cyanophyceae</taxon>
        <taxon>Nostocales</taxon>
        <taxon>Scytonemataceae</taxon>
        <taxon>Iningainema tapete</taxon>
    </lineage>
</organism>
<accession>A0A8J6XS07</accession>
<dbReference type="InterPro" id="IPR021957">
    <property type="entry name" value="DUF3574"/>
</dbReference>
<dbReference type="AlphaFoldDB" id="A0A8J6XS07"/>
<dbReference type="Proteomes" id="UP000629098">
    <property type="component" value="Unassembled WGS sequence"/>
</dbReference>
<name>A0A8J6XS07_9CYAN</name>
<gene>
    <name evidence="1" type="ORF">ICL16_40465</name>
</gene>
<reference evidence="1" key="1">
    <citation type="submission" date="2020-09" db="EMBL/GenBank/DDBJ databases">
        <title>Iningainema tapete sp. nov. (Scytonemataceae, Cyanobacteria) from greenhouses in central Florida (USA) produces two types of nodularin with biosynthetic potential for microcystin-LR and anabaenopeptins.</title>
        <authorList>
            <person name="Berthold D.E."/>
            <person name="Lefler F.W."/>
            <person name="Huang I.-S."/>
            <person name="Abdulla H."/>
            <person name="Zimba P.V."/>
            <person name="Laughinghouse H.D. IV."/>
        </authorList>
    </citation>
    <scope>NUCLEOTIDE SEQUENCE</scope>
    <source>
        <strain evidence="1">BLCCT55</strain>
    </source>
</reference>